<evidence type="ECO:0000313" key="2">
    <source>
        <dbReference type="Proteomes" id="UP000323708"/>
    </source>
</evidence>
<accession>A0A5B0WZQ9</accession>
<evidence type="ECO:0008006" key="3">
    <source>
        <dbReference type="Google" id="ProtNLM"/>
    </source>
</evidence>
<organism evidence="1 2">
    <name type="scientific">Pseudohalioglobus sediminis</name>
    <dbReference type="NCBI Taxonomy" id="2606449"/>
    <lineage>
        <taxon>Bacteria</taxon>
        <taxon>Pseudomonadati</taxon>
        <taxon>Pseudomonadota</taxon>
        <taxon>Gammaproteobacteria</taxon>
        <taxon>Cellvibrionales</taxon>
        <taxon>Halieaceae</taxon>
        <taxon>Pseudohalioglobus</taxon>
    </lineage>
</organism>
<gene>
    <name evidence="1" type="ORF">F0M18_10175</name>
</gene>
<protein>
    <recommendedName>
        <fullName evidence="3">DUF3047 domain-containing protein</fullName>
    </recommendedName>
</protein>
<proteinExistence type="predicted"/>
<evidence type="ECO:0000313" key="1">
    <source>
        <dbReference type="EMBL" id="KAA1191887.1"/>
    </source>
</evidence>
<dbReference type="RefSeq" id="WP_149611323.1">
    <property type="nucleotide sequence ID" value="NZ_VTUX01000004.1"/>
</dbReference>
<dbReference type="Proteomes" id="UP000323708">
    <property type="component" value="Unassembled WGS sequence"/>
</dbReference>
<name>A0A5B0WZQ9_9GAMM</name>
<dbReference type="EMBL" id="VTUX01000004">
    <property type="protein sequence ID" value="KAA1191887.1"/>
    <property type="molecule type" value="Genomic_DNA"/>
</dbReference>
<comment type="caution">
    <text evidence="1">The sequence shown here is derived from an EMBL/GenBank/DDBJ whole genome shotgun (WGS) entry which is preliminary data.</text>
</comment>
<sequence>MLAHRNSESRRMRPAYGSILVLCWSLLTLPALADGEVVLSLDFVNEEDLSAYEWLYSRDFELERAADDRDKIEFFRDEGGLNIRTREPAFGLAVRKLLVPAARRMRLHWGVADYPQGASYQHGIDNEAVMVMVFFGEQRLPSGEVFIPDSPYFIGFYLCPPAGDDVDQPYKGHHYEKTGRYICVQHAQPGEAVVSEVDLQAVFLNSFGLPRMPVVSGISIEIDTTDAGNDGHAAAFIRRLDFMD</sequence>
<keyword evidence="2" id="KW-1185">Reference proteome</keyword>
<reference evidence="1 2" key="1">
    <citation type="submission" date="2019-09" db="EMBL/GenBank/DDBJ databases">
        <authorList>
            <person name="Chen X.-Y."/>
        </authorList>
    </citation>
    <scope>NUCLEOTIDE SEQUENCE [LARGE SCALE GENOMIC DNA]</scope>
    <source>
        <strain evidence="1 2">NY5</strain>
    </source>
</reference>
<dbReference type="AlphaFoldDB" id="A0A5B0WZQ9"/>